<dbReference type="KEGG" id="emx:FKV68_26940"/>
<evidence type="ECO:0000313" key="3">
    <source>
        <dbReference type="Proteomes" id="UP000510721"/>
    </source>
</evidence>
<dbReference type="EMBL" id="CP041241">
    <property type="protein sequence ID" value="QLL65009.1"/>
    <property type="molecule type" value="Genomic_DNA"/>
</dbReference>
<dbReference type="AlphaFoldDB" id="A0A859R020"/>
<name>A0A859R020_9HYPH</name>
<feature type="region of interest" description="Disordered" evidence="1">
    <location>
        <begin position="72"/>
        <end position="94"/>
    </location>
</feature>
<accession>A0A859R020</accession>
<evidence type="ECO:0000313" key="2">
    <source>
        <dbReference type="EMBL" id="QLL65009.1"/>
    </source>
</evidence>
<protein>
    <submittedName>
        <fullName evidence="2">Uncharacterized protein</fullName>
    </submittedName>
</protein>
<keyword evidence="3" id="KW-1185">Reference proteome</keyword>
<dbReference type="Proteomes" id="UP000510721">
    <property type="component" value="Plasmid pEmeITTGR7c"/>
</dbReference>
<evidence type="ECO:0000256" key="1">
    <source>
        <dbReference type="SAM" id="MobiDB-lite"/>
    </source>
</evidence>
<proteinExistence type="predicted"/>
<gene>
    <name evidence="2" type="ORF">FKV68_26940</name>
</gene>
<reference evidence="2 3" key="1">
    <citation type="submission" date="2019-06" db="EMBL/GenBank/DDBJ databases">
        <title>Complete genome sequence of Ensifer mexicanus ITTG R7 isolated from nodules of Acacia angustissima (Mill.) Kuntze.</title>
        <authorList>
            <person name="Rincon-Rosales R."/>
            <person name="Rogel M.A."/>
            <person name="Guerrero G."/>
            <person name="Rincon-Molina C.I."/>
            <person name="Lopez-Lopez A."/>
            <person name="Martinez-Romero E."/>
        </authorList>
    </citation>
    <scope>NUCLEOTIDE SEQUENCE [LARGE SCALE GENOMIC DNA]</scope>
    <source>
        <strain evidence="2 3">ITTG R7</strain>
        <plasmid evidence="3">pemeittgr7c</plasmid>
    </source>
</reference>
<organism evidence="2 3">
    <name type="scientific">Sinorhizobium mexicanum</name>
    <dbReference type="NCBI Taxonomy" id="375549"/>
    <lineage>
        <taxon>Bacteria</taxon>
        <taxon>Pseudomonadati</taxon>
        <taxon>Pseudomonadota</taxon>
        <taxon>Alphaproteobacteria</taxon>
        <taxon>Hyphomicrobiales</taxon>
        <taxon>Rhizobiaceae</taxon>
        <taxon>Sinorhizobium/Ensifer group</taxon>
        <taxon>Sinorhizobium</taxon>
    </lineage>
</organism>
<feature type="compositionally biased region" description="Basic and acidic residues" evidence="1">
    <location>
        <begin position="81"/>
        <end position="94"/>
    </location>
</feature>
<keyword evidence="2" id="KW-0614">Plasmid</keyword>
<sequence>MDERAVIEQHLAQAERHVTDAIRHLKKQRTILDELERDGHDTSLAGELLATFEALYESHLADRDRLIGERAGFVQQPAERGTIDHPDPPGRRDK</sequence>
<dbReference type="RefSeq" id="WP_180943474.1">
    <property type="nucleotide sequence ID" value="NZ_CP041241.1"/>
</dbReference>
<geneLocation type="plasmid" evidence="3">
    <name>pemeittgr7c</name>
</geneLocation>